<feature type="transmembrane region" description="Helical" evidence="1">
    <location>
        <begin position="12"/>
        <end position="35"/>
    </location>
</feature>
<name>A0A510E500_9CREN</name>
<accession>A0A510E500</accession>
<keyword evidence="1" id="KW-1133">Transmembrane helix</keyword>
<proteinExistence type="predicted"/>
<dbReference type="RefSeq" id="WP_149564937.1">
    <property type="nucleotide sequence ID" value="NZ_AP018930.1"/>
</dbReference>
<feature type="transmembrane region" description="Helical" evidence="1">
    <location>
        <begin position="47"/>
        <end position="68"/>
    </location>
</feature>
<organism evidence="2 3">
    <name type="scientific">Sulfuracidifex tepidarius</name>
    <dbReference type="NCBI Taxonomy" id="1294262"/>
    <lineage>
        <taxon>Archaea</taxon>
        <taxon>Thermoproteota</taxon>
        <taxon>Thermoprotei</taxon>
        <taxon>Sulfolobales</taxon>
        <taxon>Sulfolobaceae</taxon>
        <taxon>Sulfuracidifex</taxon>
    </lineage>
</organism>
<dbReference type="EMBL" id="AP018930">
    <property type="protein sequence ID" value="BBG27592.1"/>
    <property type="molecule type" value="Genomic_DNA"/>
</dbReference>
<gene>
    <name evidence="2" type="ORF">IC007_2146</name>
</gene>
<sequence>MDIRVMNRAVTISSSVIYSVNIILSVALYSVLSYVGLPVTNIVERQVLISVPLMSALFNALILAMITMSLKYAEYYGIFKSGLAIAIYSGYIAAFSPPTYLVLFMGSIMALCVIQILLLYYYAKLQKLMFG</sequence>
<protein>
    <submittedName>
        <fullName evidence="2">Uncharacterized protein</fullName>
    </submittedName>
</protein>
<evidence type="ECO:0000313" key="3">
    <source>
        <dbReference type="Proteomes" id="UP000325030"/>
    </source>
</evidence>
<dbReference type="Proteomes" id="UP000325030">
    <property type="component" value="Chromosome"/>
</dbReference>
<evidence type="ECO:0000256" key="1">
    <source>
        <dbReference type="SAM" id="Phobius"/>
    </source>
</evidence>
<evidence type="ECO:0000313" key="2">
    <source>
        <dbReference type="EMBL" id="BBG27592.1"/>
    </source>
</evidence>
<keyword evidence="1" id="KW-0472">Membrane</keyword>
<feature type="transmembrane region" description="Helical" evidence="1">
    <location>
        <begin position="100"/>
        <end position="123"/>
    </location>
</feature>
<keyword evidence="1" id="KW-0812">Transmembrane</keyword>
<feature type="transmembrane region" description="Helical" evidence="1">
    <location>
        <begin position="75"/>
        <end position="94"/>
    </location>
</feature>
<dbReference type="AlphaFoldDB" id="A0A510E500"/>
<reference evidence="3" key="1">
    <citation type="submission" date="2018-09" db="EMBL/GenBank/DDBJ databases">
        <title>Complete Genome Sequencing of Sulfolobus sp. JCM 16834.</title>
        <authorList>
            <person name="Kato S."/>
            <person name="Itoh T."/>
            <person name="Ohkuma M."/>
        </authorList>
    </citation>
    <scope>NUCLEOTIDE SEQUENCE [LARGE SCALE GENOMIC DNA]</scope>
    <source>
        <strain evidence="3">IC-007</strain>
    </source>
</reference>
<dbReference type="GeneID" id="41718474"/>